<dbReference type="RefSeq" id="WP_346819930.1">
    <property type="nucleotide sequence ID" value="NZ_JBDKWZ010000002.1"/>
</dbReference>
<evidence type="ECO:0000313" key="2">
    <source>
        <dbReference type="Proteomes" id="UP001403385"/>
    </source>
</evidence>
<evidence type="ECO:0000313" key="1">
    <source>
        <dbReference type="EMBL" id="MEN7547144.1"/>
    </source>
</evidence>
<gene>
    <name evidence="1" type="ORF">AAG747_04450</name>
</gene>
<dbReference type="SUPFAM" id="SSF48452">
    <property type="entry name" value="TPR-like"/>
    <property type="match status" value="1"/>
</dbReference>
<dbReference type="EMBL" id="JBDKWZ010000002">
    <property type="protein sequence ID" value="MEN7547144.1"/>
    <property type="molecule type" value="Genomic_DNA"/>
</dbReference>
<dbReference type="Proteomes" id="UP001403385">
    <property type="component" value="Unassembled WGS sequence"/>
</dbReference>
<dbReference type="AlphaFoldDB" id="A0AAW9S445"/>
<protein>
    <submittedName>
        <fullName evidence="1">Uncharacterized protein</fullName>
    </submittedName>
</protein>
<dbReference type="InterPro" id="IPR011990">
    <property type="entry name" value="TPR-like_helical_dom_sf"/>
</dbReference>
<reference evidence="1 2" key="1">
    <citation type="submission" date="2024-04" db="EMBL/GenBank/DDBJ databases">
        <title>Novel genus in family Flammeovirgaceae.</title>
        <authorList>
            <person name="Nguyen T.H."/>
            <person name="Vuong T.Q."/>
            <person name="Le H."/>
            <person name="Kim S.-G."/>
        </authorList>
    </citation>
    <scope>NUCLEOTIDE SEQUENCE [LARGE SCALE GENOMIC DNA]</scope>
    <source>
        <strain evidence="1 2">JCM 23209</strain>
    </source>
</reference>
<name>A0AAW9S445_9BACT</name>
<comment type="caution">
    <text evidence="1">The sequence shown here is derived from an EMBL/GenBank/DDBJ whole genome shotgun (WGS) entry which is preliminary data.</text>
</comment>
<accession>A0AAW9S445</accession>
<keyword evidence="2" id="KW-1185">Reference proteome</keyword>
<organism evidence="1 2">
    <name type="scientific">Rapidithrix thailandica</name>
    <dbReference type="NCBI Taxonomy" id="413964"/>
    <lineage>
        <taxon>Bacteria</taxon>
        <taxon>Pseudomonadati</taxon>
        <taxon>Bacteroidota</taxon>
        <taxon>Cytophagia</taxon>
        <taxon>Cytophagales</taxon>
        <taxon>Flammeovirgaceae</taxon>
        <taxon>Rapidithrix</taxon>
    </lineage>
</organism>
<proteinExistence type="predicted"/>
<sequence>MKEKLKKFKEFATDILPHEARYLCSIQQFEDDEKLEILHTIQYNCNHINQPCPFNTTIDKRKYSNLKNWIHKKLDEINVDRHFEWINEMDRRVMTDTLRPEDERQLFRMLKSYPRSQFYFMKFYELAVNLRQFLLIRLRYKEHEAVHQFVENHREAYLKSKEINEKMHKASIDIINKYSLNNTESKHWEKWLLEVFYNEGLDGLNRYFAAVRLTFVYFNYREYDKINQLNTTLDQLLSQGVFYTRRILLNHYANCLLLHSKLDILQQAEEYGYLSIKQKNEDHLKYLNNYSAILLRQGKIDKALHLMRQAMPEMRNTNNFHNKIGFAAFYMKCLCLNEQAADAERFGTSFLRIYKQEVLEQRWHVFFVSYLQAMIKQEKFAEVLKTIRKYNILEKDQIFQSSVIYLPTIVWYEALAQYMEGKINAETLVQTLTENSSQYITNPHKASLLKKLIDELSAYVPTISRTVKSNLIQKELIT</sequence>